<protein>
    <submittedName>
        <fullName evidence="2">DUF2752 domain-containing protein</fullName>
    </submittedName>
</protein>
<feature type="transmembrane region" description="Helical" evidence="1">
    <location>
        <begin position="12"/>
        <end position="32"/>
    </location>
</feature>
<dbReference type="RefSeq" id="WP_194930725.1">
    <property type="nucleotide sequence ID" value="NZ_JADLZT010000004.1"/>
</dbReference>
<gene>
    <name evidence="2" type="ORF">IU514_08835</name>
</gene>
<name>A0ABS0BAF7_9GAMM</name>
<dbReference type="Pfam" id="PF10825">
    <property type="entry name" value="DUF2752"/>
    <property type="match status" value="1"/>
</dbReference>
<keyword evidence="1" id="KW-0472">Membrane</keyword>
<dbReference type="EMBL" id="JADLZT010000004">
    <property type="protein sequence ID" value="MBF6024135.1"/>
    <property type="molecule type" value="Genomic_DNA"/>
</dbReference>
<organism evidence="2 3">
    <name type="scientific">Lysobacter niastensis</name>
    <dbReference type="NCBI Taxonomy" id="380629"/>
    <lineage>
        <taxon>Bacteria</taxon>
        <taxon>Pseudomonadati</taxon>
        <taxon>Pseudomonadota</taxon>
        <taxon>Gammaproteobacteria</taxon>
        <taxon>Lysobacterales</taxon>
        <taxon>Lysobacteraceae</taxon>
        <taxon>Lysobacter</taxon>
    </lineage>
</organism>
<keyword evidence="1" id="KW-0812">Transmembrane</keyword>
<evidence type="ECO:0000313" key="3">
    <source>
        <dbReference type="Proteomes" id="UP001429984"/>
    </source>
</evidence>
<evidence type="ECO:0000313" key="2">
    <source>
        <dbReference type="EMBL" id="MBF6024135.1"/>
    </source>
</evidence>
<dbReference type="InterPro" id="IPR021215">
    <property type="entry name" value="DUF2752"/>
</dbReference>
<proteinExistence type="predicted"/>
<evidence type="ECO:0000256" key="1">
    <source>
        <dbReference type="SAM" id="Phobius"/>
    </source>
</evidence>
<sequence>MLARRPLPASRVAAALVLGAAVVAGVALLLVFDPNAGDNPLPRCVFQMVTGLYCPGCGMTRALHALLHGDLATAWAMNPLVVLMLATAPLMAWHQLKLQPALPARMSRLLMDGKLWIASLILFGVLRNLPWSGFAWMAPG</sequence>
<dbReference type="Proteomes" id="UP001429984">
    <property type="component" value="Unassembled WGS sequence"/>
</dbReference>
<accession>A0ABS0BAF7</accession>
<feature type="transmembrane region" description="Helical" evidence="1">
    <location>
        <begin position="115"/>
        <end position="138"/>
    </location>
</feature>
<keyword evidence="3" id="KW-1185">Reference proteome</keyword>
<reference evidence="2 3" key="1">
    <citation type="submission" date="2020-11" db="EMBL/GenBank/DDBJ databases">
        <title>Draft Genome Sequence and Secondary Metabolite Biosynthetic Potential of the Lysobacter niastensis Type strain DSM 18481.</title>
        <authorList>
            <person name="Turrini P."/>
            <person name="Artuso I."/>
            <person name="Tescari M."/>
            <person name="Lugli G.A."/>
            <person name="Frangipani E."/>
            <person name="Ventura M."/>
            <person name="Visca P."/>
        </authorList>
    </citation>
    <scope>NUCLEOTIDE SEQUENCE [LARGE SCALE GENOMIC DNA]</scope>
    <source>
        <strain evidence="2 3">DSM 18481</strain>
    </source>
</reference>
<feature type="transmembrane region" description="Helical" evidence="1">
    <location>
        <begin position="75"/>
        <end position="94"/>
    </location>
</feature>
<comment type="caution">
    <text evidence="2">The sequence shown here is derived from an EMBL/GenBank/DDBJ whole genome shotgun (WGS) entry which is preliminary data.</text>
</comment>
<keyword evidence="1" id="KW-1133">Transmembrane helix</keyword>